<name>A0ABX3ES09_9BACL</name>
<dbReference type="RefSeq" id="WP_074106832.1">
    <property type="nucleotide sequence ID" value="NZ_LVWI01000003.1"/>
</dbReference>
<dbReference type="PROSITE" id="PS51482">
    <property type="entry name" value="DEGV"/>
    <property type="match status" value="1"/>
</dbReference>
<gene>
    <name evidence="2" type="ORF">A3844_05395</name>
</gene>
<dbReference type="InterPro" id="IPR050270">
    <property type="entry name" value="DegV_domain_contain"/>
</dbReference>
<dbReference type="Pfam" id="PF02645">
    <property type="entry name" value="DegV"/>
    <property type="match status" value="1"/>
</dbReference>
<proteinExistence type="predicted"/>
<dbReference type="PANTHER" id="PTHR33434">
    <property type="entry name" value="DEGV DOMAIN-CONTAINING PROTEIN DR_1986-RELATED"/>
    <property type="match status" value="1"/>
</dbReference>
<accession>A0ABX3ES09</accession>
<keyword evidence="3" id="KW-1185">Reference proteome</keyword>
<keyword evidence="1" id="KW-0446">Lipid-binding</keyword>
<organism evidence="2 3">
    <name type="scientific">Paenibacillus helianthi</name>
    <dbReference type="NCBI Taxonomy" id="1349432"/>
    <lineage>
        <taxon>Bacteria</taxon>
        <taxon>Bacillati</taxon>
        <taxon>Bacillota</taxon>
        <taxon>Bacilli</taxon>
        <taxon>Bacillales</taxon>
        <taxon>Paenibacillaceae</taxon>
        <taxon>Paenibacillus</taxon>
    </lineage>
</organism>
<dbReference type="InterPro" id="IPR003797">
    <property type="entry name" value="DegV"/>
</dbReference>
<dbReference type="SUPFAM" id="SSF82549">
    <property type="entry name" value="DAK1/DegV-like"/>
    <property type="match status" value="1"/>
</dbReference>
<protein>
    <recommendedName>
        <fullName evidence="4">DegV family protein</fullName>
    </recommendedName>
</protein>
<evidence type="ECO:0008006" key="4">
    <source>
        <dbReference type="Google" id="ProtNLM"/>
    </source>
</evidence>
<dbReference type="EMBL" id="LVWI01000003">
    <property type="protein sequence ID" value="OKP90466.1"/>
    <property type="molecule type" value="Genomic_DNA"/>
</dbReference>
<dbReference type="Proteomes" id="UP000186058">
    <property type="component" value="Unassembled WGS sequence"/>
</dbReference>
<reference evidence="2 3" key="1">
    <citation type="submission" date="2016-03" db="EMBL/GenBank/DDBJ databases">
        <authorList>
            <person name="Sant'Anna F.H."/>
            <person name="Ambrosini A."/>
            <person name="Souza R."/>
            <person name="Bach E."/>
            <person name="Fernandes G."/>
            <person name="Balsanelli E."/>
            <person name="Baura V.A."/>
            <person name="Souza E.M."/>
            <person name="Passaglia L."/>
        </authorList>
    </citation>
    <scope>NUCLEOTIDE SEQUENCE [LARGE SCALE GENOMIC DNA]</scope>
    <source>
        <strain evidence="2 3">P26E</strain>
    </source>
</reference>
<dbReference type="Gene3D" id="3.40.50.10170">
    <property type="match status" value="1"/>
</dbReference>
<sequence length="293" mass="32205">MSLLQIFTDSLADLPKVFIEQHQIQLVPVYVVFNNDKVFKDKVDLSTDLICKLVLEQGRVPGIAAPSVNDFISAFTPVISAGKDVLFISIASELSPAYKNAVSAAGAFPSGRVFVIDSESLSSGTALLVMQAVLIASKGFQVTTVIERLQQYRQNMKFTMLLDDTGTSSIRGNVYGLENRIISPLALRSEGEVKTGRIRADDKYATSLVDAILHEILVNQHEVDSNLVIISQTLAERPAEYLKAKLIEMTRIKTVLIAPSICGLLSRTKPRSLAVSYLMKPIKTKSYKQEEAK</sequence>
<evidence type="ECO:0000256" key="1">
    <source>
        <dbReference type="ARBA" id="ARBA00023121"/>
    </source>
</evidence>
<evidence type="ECO:0000313" key="3">
    <source>
        <dbReference type="Proteomes" id="UP000186058"/>
    </source>
</evidence>
<evidence type="ECO:0000313" key="2">
    <source>
        <dbReference type="EMBL" id="OKP90466.1"/>
    </source>
</evidence>
<comment type="caution">
    <text evidence="2">The sequence shown here is derived from an EMBL/GenBank/DDBJ whole genome shotgun (WGS) entry which is preliminary data.</text>
</comment>
<dbReference type="PANTHER" id="PTHR33434:SF2">
    <property type="entry name" value="FATTY ACID-BINDING PROTEIN TM_1468"/>
    <property type="match status" value="1"/>
</dbReference>
<dbReference type="NCBIfam" id="TIGR00762">
    <property type="entry name" value="DegV"/>
    <property type="match status" value="1"/>
</dbReference>